<name>A0A1H2VT98_THIRO</name>
<reference evidence="2" key="1">
    <citation type="submission" date="2016-10" db="EMBL/GenBank/DDBJ databases">
        <authorList>
            <person name="Varghese N."/>
            <person name="Submissions S."/>
        </authorList>
    </citation>
    <scope>NUCLEOTIDE SEQUENCE [LARGE SCALE GENOMIC DNA]</scope>
    <source>
        <strain evidence="2">DSM 217</strain>
    </source>
</reference>
<dbReference type="InterPro" id="IPR010272">
    <property type="entry name" value="T6SS_TssF"/>
</dbReference>
<dbReference type="PIRSF" id="PIRSF028304">
    <property type="entry name" value="UCP028304"/>
    <property type="match status" value="1"/>
</dbReference>
<dbReference type="PANTHER" id="PTHR35370:SF1">
    <property type="entry name" value="TYPE VI SECRETION SYSTEM COMPONENT TSSF1"/>
    <property type="match status" value="1"/>
</dbReference>
<evidence type="ECO:0000313" key="1">
    <source>
        <dbReference type="EMBL" id="SDW71447.1"/>
    </source>
</evidence>
<dbReference type="RefSeq" id="WP_093030737.1">
    <property type="nucleotide sequence ID" value="NZ_FNNZ01000007.1"/>
</dbReference>
<proteinExistence type="predicted"/>
<dbReference type="Pfam" id="PF05947">
    <property type="entry name" value="T6SS_TssF"/>
    <property type="match status" value="1"/>
</dbReference>
<protein>
    <submittedName>
        <fullName evidence="1">Type VI secretion system protein ImpG</fullName>
    </submittedName>
</protein>
<dbReference type="OrthoDB" id="9763676at2"/>
<keyword evidence="2" id="KW-1185">Reference proteome</keyword>
<dbReference type="AlphaFoldDB" id="A0A1H2VT98"/>
<dbReference type="PANTHER" id="PTHR35370">
    <property type="entry name" value="CYTOPLASMIC PROTEIN-RELATED-RELATED"/>
    <property type="match status" value="1"/>
</dbReference>
<dbReference type="EMBL" id="FNNZ01000007">
    <property type="protein sequence ID" value="SDW71447.1"/>
    <property type="molecule type" value="Genomic_DNA"/>
</dbReference>
<organism evidence="1 2">
    <name type="scientific">Thiocapsa roseopersicina</name>
    <dbReference type="NCBI Taxonomy" id="1058"/>
    <lineage>
        <taxon>Bacteria</taxon>
        <taxon>Pseudomonadati</taxon>
        <taxon>Pseudomonadota</taxon>
        <taxon>Gammaproteobacteria</taxon>
        <taxon>Chromatiales</taxon>
        <taxon>Chromatiaceae</taxon>
        <taxon>Thiocapsa</taxon>
    </lineage>
</organism>
<gene>
    <name evidence="1" type="ORF">SAMN05421783_107157</name>
</gene>
<accession>A0A1H2VT98</accession>
<dbReference type="STRING" id="1058.SAMN05421783_107157"/>
<sequence length="629" mass="69702">MDPRLLSYYNRELTHLREMGGEFAAEFPKIAGRLGLSGFECADPYVERLLEGFAFLAARVQLKIDAEFPAFTQHLLETVYPHYLAPTPSMTVVQLQPDLNEGALAEGVALPRETQLRSTIGKGEQTACDYRTAHEVRLWPLELTEAEYFTHIGPVARADLPALQRSKAGIRLRLRMTAGLTFAQLAPSRPGLFRLDLFLQGTDQIPFDLYAQLLGKTTAVLVQPTARPVPWIEVLPPSVLHPLGFEEDEALLPYAPTSFHGYRHLHEYFAFPQRFLFVAIEALGSILRRIAAPEVDLILLFDQTAPSLDGILGAGNFALHCTPAINLFPKRCDRIHLGDAGPDYHVVPDRTRPMDFEVYRVDGVTGYGAATTEMREFRPFYSATDMSAQEAEPAYYSVHRVPRRLSSRQRRQGPRSSYIGSEVYVNLVDSGDAPWSSQLRQLAVTGLCTNRDLPLQMPVGAGTTDFSLEIGAPVQAVRVVAGPTRPQPSHAHGDTAWRLISHLSLNYLSIADSDGGTGAAALRELLALYADLANADVRHQVEGLRGVASRPVTRRLPGVRPVTYARGLEISLHCDETAFEGTGVFLLGSVLERFFARYCSINSFTETLLKTDRGEVMRWPATIGRRPIL</sequence>
<evidence type="ECO:0000313" key="2">
    <source>
        <dbReference type="Proteomes" id="UP000198816"/>
    </source>
</evidence>
<dbReference type="Proteomes" id="UP000198816">
    <property type="component" value="Unassembled WGS sequence"/>
</dbReference>
<dbReference type="NCBIfam" id="TIGR03359">
    <property type="entry name" value="VI_chp_6"/>
    <property type="match status" value="1"/>
</dbReference>